<evidence type="ECO:0000313" key="2">
    <source>
        <dbReference type="Proteomes" id="UP000232229"/>
    </source>
</evidence>
<evidence type="ECO:0000313" key="1">
    <source>
        <dbReference type="EMBL" id="ASZ09123.1"/>
    </source>
</evidence>
<organism evidence="1 2">
    <name type="scientific">Mesoplasma chauliocola</name>
    <dbReference type="NCBI Taxonomy" id="216427"/>
    <lineage>
        <taxon>Bacteria</taxon>
        <taxon>Bacillati</taxon>
        <taxon>Mycoplasmatota</taxon>
        <taxon>Mollicutes</taxon>
        <taxon>Entomoplasmatales</taxon>
        <taxon>Entomoplasmataceae</taxon>
        <taxon>Mesoplasma</taxon>
    </lineage>
</organism>
<sequence length="221" mass="25827">MKNEIEIDFLEPGLAIIISSLENVEEALKNNKELTKTLDKLNEVEEVEDLFEILNTFKSFEVELENQIRALKHKDEFELICNLQIASSMADFLKPDNFLFKFTDSIEDGAEKSLVTQENILEIYKEEIINKINIIYSESVLKFKNIFSDEVEFTKVLKIASEENNLNDLREASKILINILKIEKTVNDDNKYELLKELNASECLINLVDIWNQYEMDFEEE</sequence>
<proteinExistence type="predicted"/>
<dbReference type="RefSeq" id="WP_027875380.1">
    <property type="nucleotide sequence ID" value="NZ_CP023173.1"/>
</dbReference>
<keyword evidence="2" id="KW-1185">Reference proteome</keyword>
<dbReference type="STRING" id="1336232.GCA_000518825_00386"/>
<name>A0A249SNE8_9MOLU</name>
<dbReference type="AlphaFoldDB" id="A0A249SNE8"/>
<reference evidence="1 2" key="1">
    <citation type="submission" date="2017-08" db="EMBL/GenBank/DDBJ databases">
        <title>Complete Genome Sequence of Mesoplasma chauliocola.</title>
        <authorList>
            <person name="Knight T.F.Jr."/>
            <person name="Citino T."/>
        </authorList>
    </citation>
    <scope>NUCLEOTIDE SEQUENCE [LARGE SCALE GENOMIC DNA]</scope>
    <source>
        <strain evidence="1 2">CHPA-2</strain>
    </source>
</reference>
<gene>
    <name evidence="1" type="ORF">CK556_01975</name>
</gene>
<dbReference type="EMBL" id="CP023173">
    <property type="protein sequence ID" value="ASZ09123.1"/>
    <property type="molecule type" value="Genomic_DNA"/>
</dbReference>
<accession>A0A249SNE8</accession>
<dbReference type="KEGG" id="mchc:CK556_01975"/>
<dbReference type="Proteomes" id="UP000232229">
    <property type="component" value="Chromosome"/>
</dbReference>
<protein>
    <submittedName>
        <fullName evidence="1">Uncharacterized protein</fullName>
    </submittedName>
</protein>